<dbReference type="FunFam" id="1.10.8.710:FF:000002">
    <property type="entry name" value="dynein heavy chain 17, axonemal"/>
    <property type="match status" value="1"/>
</dbReference>
<feature type="compositionally biased region" description="Basic residues" evidence="18">
    <location>
        <begin position="97"/>
        <end position="107"/>
    </location>
</feature>
<dbReference type="InterPro" id="IPR026983">
    <property type="entry name" value="DHC"/>
</dbReference>
<keyword evidence="11" id="KW-0505">Motor protein</keyword>
<feature type="compositionally biased region" description="Basic and acidic residues" evidence="18">
    <location>
        <begin position="187"/>
        <end position="202"/>
    </location>
</feature>
<dbReference type="GO" id="GO:0036159">
    <property type="term" value="P:inner dynein arm assembly"/>
    <property type="evidence" value="ECO:0007669"/>
    <property type="project" value="UniProtKB-ARBA"/>
</dbReference>
<dbReference type="PANTHER" id="PTHR22878">
    <property type="entry name" value="DYNEIN HEAVY CHAIN 6, AXONEMAL-LIKE-RELATED"/>
    <property type="match status" value="1"/>
</dbReference>
<reference evidence="21" key="1">
    <citation type="submission" date="2025-08" db="UniProtKB">
        <authorList>
            <consortium name="RefSeq"/>
        </authorList>
    </citation>
    <scope>IDENTIFICATION</scope>
    <source>
        <tissue evidence="21">Whole organism</tissue>
    </source>
</reference>
<dbReference type="Pfam" id="PF17852">
    <property type="entry name" value="Dynein_AAA_lid"/>
    <property type="match status" value="1"/>
</dbReference>
<keyword evidence="6" id="KW-0547">Nucleotide-binding</keyword>
<dbReference type="InterPro" id="IPR042228">
    <property type="entry name" value="Dynein_linker_3"/>
</dbReference>
<dbReference type="GeneID" id="113206640"/>
<evidence type="ECO:0000256" key="18">
    <source>
        <dbReference type="SAM" id="MobiDB-lite"/>
    </source>
</evidence>
<dbReference type="Pfam" id="PF12775">
    <property type="entry name" value="AAA_7"/>
    <property type="match status" value="1"/>
</dbReference>
<dbReference type="Pfam" id="PF08385">
    <property type="entry name" value="DHC_N1"/>
    <property type="match status" value="2"/>
</dbReference>
<evidence type="ECO:0000256" key="12">
    <source>
        <dbReference type="ARBA" id="ARBA00023212"/>
    </source>
</evidence>
<keyword evidence="8" id="KW-0243">Dynein</keyword>
<dbReference type="Gene3D" id="3.10.490.20">
    <property type="match status" value="1"/>
</dbReference>
<feature type="compositionally biased region" description="Basic residues" evidence="18">
    <location>
        <begin position="285"/>
        <end position="305"/>
    </location>
</feature>
<dbReference type="InterPro" id="IPR027417">
    <property type="entry name" value="P-loop_NTPase"/>
</dbReference>
<dbReference type="InterPro" id="IPR004273">
    <property type="entry name" value="Dynein_heavy_D6_P-loop"/>
</dbReference>
<dbReference type="Gene3D" id="6.10.140.1060">
    <property type="match status" value="1"/>
</dbReference>
<dbReference type="FunFam" id="1.10.8.720:FF:000005">
    <property type="entry name" value="Dynein axonemal heavy chain 10"/>
    <property type="match status" value="1"/>
</dbReference>
<dbReference type="InterPro" id="IPR013594">
    <property type="entry name" value="Dynein_heavy_tail"/>
</dbReference>
<evidence type="ECO:0000256" key="5">
    <source>
        <dbReference type="ARBA" id="ARBA00022737"/>
    </source>
</evidence>
<evidence type="ECO:0000256" key="10">
    <source>
        <dbReference type="ARBA" id="ARBA00023069"/>
    </source>
</evidence>
<dbReference type="Gene3D" id="1.10.472.130">
    <property type="match status" value="1"/>
</dbReference>
<comment type="subunit">
    <text evidence="15">The I1 inner arm complex (also known as the f dynein complex) is a two-headed isoform composed of two heavy chains (1-alpha and 1-beta), three intermediate chains and three light chains. I1 occupies a specific position proximal to the first radial spoke and repeats every 96 nm along the length of the axoneme.</text>
</comment>
<dbReference type="InterPro" id="IPR041228">
    <property type="entry name" value="Dynein_C"/>
</dbReference>
<organism evidence="20 21">
    <name type="scientific">Frankliniella occidentalis</name>
    <name type="common">Western flower thrips</name>
    <name type="synonym">Euthrips occidentalis</name>
    <dbReference type="NCBI Taxonomy" id="133901"/>
    <lineage>
        <taxon>Eukaryota</taxon>
        <taxon>Metazoa</taxon>
        <taxon>Ecdysozoa</taxon>
        <taxon>Arthropoda</taxon>
        <taxon>Hexapoda</taxon>
        <taxon>Insecta</taxon>
        <taxon>Pterygota</taxon>
        <taxon>Neoptera</taxon>
        <taxon>Paraneoptera</taxon>
        <taxon>Thysanoptera</taxon>
        <taxon>Terebrantia</taxon>
        <taxon>Thripoidea</taxon>
        <taxon>Thripidae</taxon>
        <taxon>Frankliniella</taxon>
    </lineage>
</organism>
<dbReference type="Gene3D" id="3.20.180.20">
    <property type="entry name" value="Dynein heavy chain, N-terminal domain 2"/>
    <property type="match status" value="1"/>
</dbReference>
<evidence type="ECO:0000256" key="8">
    <source>
        <dbReference type="ARBA" id="ARBA00023017"/>
    </source>
</evidence>
<evidence type="ECO:0000256" key="3">
    <source>
        <dbReference type="ARBA" id="ARBA00022490"/>
    </source>
</evidence>
<comment type="subcellular location">
    <subcellularLocation>
        <location evidence="1">Cytoplasm</location>
        <location evidence="1">Cytoskeleton</location>
        <location evidence="1">Cilium axoneme</location>
    </subcellularLocation>
</comment>
<dbReference type="GO" id="GO:0060294">
    <property type="term" value="P:cilium movement involved in cell motility"/>
    <property type="evidence" value="ECO:0007669"/>
    <property type="project" value="UniProtKB-ARBA"/>
</dbReference>
<dbReference type="InterPro" id="IPR041466">
    <property type="entry name" value="Dynein_AAA5_ext"/>
</dbReference>
<evidence type="ECO:0000256" key="4">
    <source>
        <dbReference type="ARBA" id="ARBA00022701"/>
    </source>
</evidence>
<feature type="compositionally biased region" description="Polar residues" evidence="18">
    <location>
        <begin position="203"/>
        <end position="219"/>
    </location>
</feature>
<evidence type="ECO:0000313" key="21">
    <source>
        <dbReference type="RefSeq" id="XP_052129500.1"/>
    </source>
</evidence>
<comment type="function">
    <text evidence="14">Force generating protein of eukaryotic cilia and flagella. Produces force towards the minus ends of microtubules. Dynein has ATPase activity; the force-producing power stroke is thought to occur on release of ADP. Required for assembly of the I1 inner arm complex and its targeting to the appropriate axoneme location. Also required for phototaxis.</text>
</comment>
<dbReference type="GO" id="GO:0005524">
    <property type="term" value="F:ATP binding"/>
    <property type="evidence" value="ECO:0007669"/>
    <property type="project" value="UniProtKB-KW"/>
</dbReference>
<dbReference type="Pfam" id="PF03028">
    <property type="entry name" value="Dynein_heavy"/>
    <property type="match status" value="1"/>
</dbReference>
<dbReference type="Gene3D" id="1.20.140.100">
    <property type="entry name" value="Dynein heavy chain, N-terminal domain 2"/>
    <property type="match status" value="1"/>
</dbReference>
<dbReference type="FunFam" id="1.20.1270.280:FF:000005">
    <property type="entry name" value="Dynein axonemal heavy chain 10"/>
    <property type="match status" value="1"/>
</dbReference>
<keyword evidence="13" id="KW-0966">Cell projection</keyword>
<dbReference type="KEGG" id="foc:113206640"/>
<feature type="region of interest" description="Disordered" evidence="18">
    <location>
        <begin position="80"/>
        <end position="310"/>
    </location>
</feature>
<evidence type="ECO:0000256" key="1">
    <source>
        <dbReference type="ARBA" id="ARBA00004430"/>
    </source>
</evidence>
<dbReference type="GO" id="GO:0036156">
    <property type="term" value="C:inner dynein arm"/>
    <property type="evidence" value="ECO:0007669"/>
    <property type="project" value="UniProtKB-ARBA"/>
</dbReference>
<dbReference type="Proteomes" id="UP000504606">
    <property type="component" value="Unplaced"/>
</dbReference>
<dbReference type="InterPro" id="IPR024743">
    <property type="entry name" value="Dynein_HC_stalk"/>
</dbReference>
<dbReference type="FunFam" id="1.10.8.1220:FF:000001">
    <property type="entry name" value="Dynein axonemal heavy chain 5"/>
    <property type="match status" value="1"/>
</dbReference>
<keyword evidence="5" id="KW-0677">Repeat</keyword>
<dbReference type="Gene3D" id="1.20.920.30">
    <property type="match status" value="1"/>
</dbReference>
<evidence type="ECO:0000256" key="9">
    <source>
        <dbReference type="ARBA" id="ARBA00023054"/>
    </source>
</evidence>
<dbReference type="Gene3D" id="1.10.8.720">
    <property type="entry name" value="Region D6 of dynein motor"/>
    <property type="match status" value="1"/>
</dbReference>
<evidence type="ECO:0000256" key="14">
    <source>
        <dbReference type="ARBA" id="ARBA00054075"/>
    </source>
</evidence>
<dbReference type="Pfam" id="PF18198">
    <property type="entry name" value="AAA_lid_11"/>
    <property type="match status" value="1"/>
</dbReference>
<evidence type="ECO:0000256" key="15">
    <source>
        <dbReference type="ARBA" id="ARBA00063032"/>
    </source>
</evidence>
<evidence type="ECO:0000256" key="6">
    <source>
        <dbReference type="ARBA" id="ARBA00022741"/>
    </source>
</evidence>
<dbReference type="FunFam" id="3.40.50.300:FF:001855">
    <property type="entry name" value="Dynein axonemal heavy chain 10"/>
    <property type="match status" value="1"/>
</dbReference>
<keyword evidence="20" id="KW-1185">Reference proteome</keyword>
<dbReference type="GO" id="GO:0097729">
    <property type="term" value="C:9+2 motile cilium"/>
    <property type="evidence" value="ECO:0007669"/>
    <property type="project" value="UniProtKB-ARBA"/>
</dbReference>
<dbReference type="GO" id="GO:0045505">
    <property type="term" value="F:dynein intermediate chain binding"/>
    <property type="evidence" value="ECO:0007669"/>
    <property type="project" value="InterPro"/>
</dbReference>
<dbReference type="FunFam" id="3.40.50.300:FF:002141">
    <property type="entry name" value="Dynein heavy chain"/>
    <property type="match status" value="1"/>
</dbReference>
<dbReference type="CTD" id="43379"/>
<feature type="region of interest" description="Disordered" evidence="18">
    <location>
        <begin position="3318"/>
        <end position="3359"/>
    </location>
</feature>
<dbReference type="Pfam" id="PF17857">
    <property type="entry name" value="AAA_lid_1"/>
    <property type="match status" value="1"/>
</dbReference>
<protein>
    <recommendedName>
        <fullName evidence="16">Dynein-1, subspecies f</fullName>
    </recommendedName>
</protein>
<evidence type="ECO:0000256" key="17">
    <source>
        <dbReference type="SAM" id="Coils"/>
    </source>
</evidence>
<dbReference type="FunFam" id="3.40.50.300:FF:000153">
    <property type="entry name" value="Dynein axonemal heavy chain 1"/>
    <property type="match status" value="1"/>
</dbReference>
<feature type="coiled-coil region" evidence="17">
    <location>
        <begin position="3709"/>
        <end position="3768"/>
    </location>
</feature>
<evidence type="ECO:0000259" key="19">
    <source>
        <dbReference type="SMART" id="SM00382"/>
    </source>
</evidence>
<dbReference type="Pfam" id="PF12780">
    <property type="entry name" value="AAA_8"/>
    <property type="match status" value="1"/>
</dbReference>
<evidence type="ECO:0000256" key="16">
    <source>
        <dbReference type="ARBA" id="ARBA00077719"/>
    </source>
</evidence>
<name>A0A9C6X5C2_FRAOC</name>
<dbReference type="InterPro" id="IPR043160">
    <property type="entry name" value="Dynein_C_barrel"/>
</dbReference>
<dbReference type="InterPro" id="IPR042219">
    <property type="entry name" value="AAA_lid_11_sf"/>
</dbReference>
<comment type="similarity">
    <text evidence="2">Belongs to the dynein heavy chain family.</text>
</comment>
<evidence type="ECO:0000256" key="7">
    <source>
        <dbReference type="ARBA" id="ARBA00022840"/>
    </source>
</evidence>
<dbReference type="Pfam" id="PF12781">
    <property type="entry name" value="AAA_9"/>
    <property type="match status" value="1"/>
</dbReference>
<dbReference type="FunFam" id="3.40.50.300:FF:000063">
    <property type="entry name" value="dynein heavy chain 6, axonemal"/>
    <property type="match status" value="1"/>
</dbReference>
<accession>A0A9C6X5C2</accession>
<dbReference type="FunFam" id="1.20.140.100:FF:000001">
    <property type="entry name" value="dynein heavy chain 17, axonemal"/>
    <property type="match status" value="1"/>
</dbReference>
<dbReference type="SUPFAM" id="SSF52540">
    <property type="entry name" value="P-loop containing nucleoside triphosphate hydrolases"/>
    <property type="match status" value="4"/>
</dbReference>
<dbReference type="Pfam" id="PF12777">
    <property type="entry name" value="MT"/>
    <property type="match status" value="1"/>
</dbReference>
<dbReference type="InterPro" id="IPR041658">
    <property type="entry name" value="AAA_lid_11"/>
</dbReference>
<dbReference type="FunFam" id="1.10.287.2620:FF:000002">
    <property type="entry name" value="Dynein heavy chain 2, axonemal"/>
    <property type="match status" value="1"/>
</dbReference>
<dbReference type="InterPro" id="IPR043157">
    <property type="entry name" value="Dynein_AAA1S"/>
</dbReference>
<keyword evidence="4" id="KW-0493">Microtubule</keyword>
<dbReference type="InterPro" id="IPR035699">
    <property type="entry name" value="AAA_6"/>
</dbReference>
<dbReference type="FunFam" id="1.20.920.20:FF:000001">
    <property type="entry name" value="dynein heavy chain 2, axonemal"/>
    <property type="match status" value="1"/>
</dbReference>
<dbReference type="Pfam" id="PF08393">
    <property type="entry name" value="DHC_N2"/>
    <property type="match status" value="1"/>
</dbReference>
<keyword evidence="7" id="KW-0067">ATP-binding</keyword>
<feature type="region of interest" description="Disordered" evidence="18">
    <location>
        <begin position="2867"/>
        <end position="2908"/>
    </location>
</feature>
<sequence>MADYRLDWVKERALAFLDEEDEELFDDMLARNDGELEDRLLSYLDDDIMGAHDIGRKLFFVYKTYYEKIVKEEIVVAEEVAPPTPPPPEPEPEPIIKKGKGKGKGVKGVKGAKGAKKVKKGKKDRDDSPPPVPAEPETELQVEISEGDGAGDSPIDEQLPGSSPVETVEAVTEEGEDGEPLPEEPTSEGKDTPEVGEDRSESPEAQTGSEAGTAQSSPSPDEGAEEEERESPFDDDIQQDSAAEEDVGYMSSEEQGPSPELEDPGGGGEGDAAREDLEAPETPTKKKGKKGKKGKKEKKTKKGRKSPTTAVEMVPAVEEIPEPQYIFVSKTIERVIHAPQLYGHLGMLDEAERSAPGRQYVYFLRISEEGIPLPEGPGDAAADMPRHFIVGCCSSNFISSMAKLLKQAYIPLVQKQFREPTSSSEGEHDTSSVVSSAIFKRPSDYRRMCLNILMTEKNAKKPKPVPKQEIGSLSDATIQSAQEVLEAAQIAEEQQMSAVSSSLNAAISAASIGPSGDGPGKHLDESNVEDGNMPTKQELLSDINSFISSVDWTIEHLEGDMMLRVPDIPSLFIQGATPETLAADPSLVTELEGIVTSWERHIDSVIDQFLAKKPVGEGPLAEYEYWQERDAGLSLLVEQFKAPTVLLVLDVLAAASSNIGQYFENFKSEFMVHYEQARYNVKFLSTVVRHFKTVENCQDLGVVRDSLPALIDGLHILWVVSRFYCNEEQMVPLLLRISSTLCNKASSALQVKTLFKRPLIQILQQTKEAQEMLQMWRSCYMETRARIESSGKGQRWEFDKNKLFANSDYIAKVCGDLHQVSKIIQEFRNIFGQELKSIISDPAQIDAVVKRVEALVVPIESADFDIYSRGYAENWDALMGSFKQHVRRLEEEAKFFIDESFKALRSSTEALEMLLKFKHMETREAIQEQLMTKFDLIMQQFSKEVSNIEHIFTKGKRHPPLLRNQPPIAGAIFWERLLFQTLKRPVLVFQNVEDLKQCDLMKEAFSDYLQLGKQMQQFELNHINSWIAKAQEDIRQAMTRNVMRLEESVHACFRKSNKFSSRNGRRHNMGMQRSAPRIIRMGSQQTFTSSQSSVTRIGHSNAITTRHSMMSFSQGASQAFGLGSVAIGLKWAARGRSKTGSNQKMLFPGPSYSFTWEDFIGDTVLVENNLRMEVNFDSELLNIIAEAELLEILGYDLPVPIIMVAHQKDRFHADYQAISKLVADYNNLVDRLDIPQLLFVKSHLKEVEKQMQPGLCRINWTSQGVRDFAVGCQQVLRNLVSLVSQMEAVSVEVSHRLTQLEQHNLFYARPPDSNSEVLACKLFFAEMDIKRSESVRQMMSLYGDLGPVLMKLEGLVLQTSSGRAPVMAHSYQSWESRTFSTFVKFVLRNLIDFDRFLVGNTAYFQVETLLIVPDVSMRPTTVEVYNIVIHSIKDFLERLKSFPRWMHGTCLECPLQRWPDSDKTHQYTMFEDLVQVQQVNDMLLKLQETVRRVTDEVQKYLFRWKRYRNLWAFDKVVTCEKFAMKNPSLLQYDERFSFYSQRIADLNDIPSFQDIFCIRINLVPLKEAVTYHANEWKACLGQHLSENTHDMLHDFCNQLNEMKRDLQSPIQDLESFKLVLQTICTVLSMNVSAELLYNEVMERYKTLRAHNISVNESDETLAATLPEAWKELYVAAMLRSRNLQKTKAKFAITTQDEIYDFLAECNAFVQKFIAEGPGSVGDDLERGFRLMDVYRDEINALLKKKVDMQTAERLFDLPLTDYSNFLSAVDDFNHMELIFQLYKTQKAARDGWSKTLWVNLNPVELVDGMESFLKEWKKLPKGAKQLEVAKTLEKRMKEFKGCVPLYVELKNEAMRERHWKTLMDKTGEHFDMAADRFTLENMFAMDLARYTDVALEIIGYAVKELSIEKGVKDISETWTKLSLTLTKHLKGSEDRGYLLSAVDEILQTLDEHTMSLQSMSASQFVGPFLPVVQRWEHNLAVIGEVLEEWTSVQRKWLYLEGIFVEGDIRHQLPEEAKKFDSIDASYRKIMFDTARNPKVLDCCVVPSGRLADLQALTYGLERCQKMLNDYLESKRNAFPRFFFLSDDELLSVLGSSQVTCCQEHMVKMFDNIASLQLAKDNQDCNIASAMISCEGEIMEFKKHVLAEGRVEEWMNLVLSEMRTSNHYITKKAIYDYGKVRRPRCNWMLDYQGMVVLASNQVWWTAEVENVFEKIKRGNKKAMREYLEQMNNQLDELVVMVRQNLSRNDRKKFNTVLIIDVHTRDIIENFVRDSVMDAQEFSWESQLRFYWIKDVNNLIVIQCTGNFEYGYEYMGLNGRLVITPLTDRIYLTITQALSMQLGGAPAGPAGTGKTETTKDLAKALGLLCMVTNCGEGMDYKAVGKILSGLCQCGAWGCFDEFNRIDISVLSVISTQLQTIRSALIMKMSRFNFEGQEIAMDLKVGVFITMNPGYAGRTELPESVKALFRPVVCIVPDLEQICQIMLFSEGFLQAKVLAKKMTVLYHLAQGQLSKQNHYDFGLRALKSVLVMAGELKRGSPDLPENVVLMRALRDMNLPKFVYEDVPLFLGLIKDLFPGLECPRVTYPNFNTAVEEALQSDGYILLPEQVDKVVQMYETMMTRHSTMIVGPTGGGKTVVIETLVKAQNAQGLPTKLYILNPKACSVTELYGILDPASRDWTDGLLSKIFRDINKPLEQPDKPERRYILFDGDVDALWIENMNSVMDDNKLLTLANGERIRLQPHCALLFEVGDLQYASPATVSRAGMVYVDPKNLGYQPYWQRWLTSRLNPEEKDVFDGLFNRYVPNLLRYILEGLKGTLEGEPLMMAVPQTSLNLVTQLCFMLDALVPVPHPDDEEEIPRIELVDLGTGEEEEEVEQAPTPGPAPPPPDPRLPPGHIPEEEAPEALSEDEGEDPLVALERMARAELLECIFLQALYCSLGAPLVASSRNPFDEFVKQTAGMMLIEDSPDNPASSKYLPSAEPTLFDYFFDVEKKQWFAWKWLVPEYIHDPEKRFCEILVPTIDTERTTWFLRLMLKHYFKDRIFRKVKRPVVLVGDTGTSKSAIMLDFLRQLNQEVYARLNVNFSSRTTSMDVQRTVESVVEKRTKEIYGPPVGKKLVIFIDDLNMPQVDTYGTQQPIALLKLLLDRGGMYNRGKDLNWKQLKDICFFCAMGIAGGGRNAVDPRFLSLFAVLSLVFPSDETLKYIYNSILSGHTKSFSEEVRKVVPTLVDINLGLYKIALLQLPPTPSRFHYIFNLRDLSRICSGMVLTQPELFEQTRQFVRVWRNEFTRVICDRLITPEDQALMRDEMQRMIEEYFPEEKRQSLMSNEETSLPEVKAVSSTDQIASTGDEAQEGSEEGDIPKVDEEEHVVEEELSFQEHVLRDPLLFGDYRNALHEDDPRCYEDLIDYEAVYHLLQEILVEYNEYHSKMDLVLFDDALEHITRVHRALRTNRGHALVVGVGGSGKQSITKLAAFAAGCDIFEISLTRGYNEYMFKEDMKRLFYMLGVDRKSMVFLFTAAQVVEEAFLEFINNILTIGIIPALFTDEEKENIMSSVRPFAVEAGYAVSKDAVWNYFLNICANNLHIVLAMSPSGDNLRNWCRSFPGLVNNTYIDWLFPWPSQALLAVAHVFLTDDPKIPQEHRDSIVEHVVHTHESVREYCQDYLIKLRRKTYVTPKHYLDFIKVYLHQLDIRAAEIDQQCNRLKGGMVKMQEASSELDLLNQKLEVQKKVVAEKQAASNVLLAQVREATESANQKKDKATEKSIEMEQQAKVINTEKGEAQEVLAEAMPALEAARAALAELEKSDITEISDDAYWEERSFATPPEAVQIVCECVVIIKGIKEVNWKSAKAMLSDPNFLKNLQALNCDNITQKQVQAIKAHMKKCNLDGMEKVSKAGYGLLRFVEAVLGYCAVYREVRPKKEKVAALEAEFAQATKYLDSLNREIAKVEKILAELNDKYVVAMGEALKLQEEADIMQRRLIAADKLFSGLRSENERWTHDLAKLHEDKKQLLGNCILAAAFLSYLGPFSFEYRHTMLHEDWEQSLLDKGIPLTHPWKVQEHLTTDVEISKWTSEGLPPDELSVQNGILTTQSNCFPLCIDPQQQALNWIKRKEEKNNLRILTFNDADFLKHLEMGIKYGHPVLFQDVDDHIDPVIENILSKNYKTPPGRCYVMLGDLEVDIDPKFRLYLTTKLSNPPFNPAIYAKATVINYTVTLTGLEDQLLSVVVRNERADLEERREELIAETFENKNLLSQLEDALLRELTTSTGNMLDNQELIETLENTKTKATEVTNKLELAASTAADIDVLRDGYRSVSRRGAMLFFLLSDMATVNTMYQYSLSSYLEVFAYSLRKALPHTQLSRRLKNIIVTLTKNVYDYGCTGIFEKHKLLFSFQMAMKLHKAEGTVSQPELDFFIKGDVSLEALSRPSPANWLTGWRDILKLSQDFSDDFAQLPSDIENNLSIWQEWYDFDAPEDIPFPMGYSERIRPFQKLMIVRCFRVDRVYRAVTKYIIETMGQEFVMPPVISLDNIFEQSSPQMPVVFILSPGSDPTSELMKLAERCGSGGGRFKYLSLGQGQEQLAISLLQTAVSRGQWLMLQNCHLLLKFLRDLEKQLEAAGKPHPDFRLWLTTDPTPGFPISILQRSLKVVTEPPNGLKLNLRGTFFKISQSSLEHCVHPVFKKLVFVLAFFHAVVQERRKYDKIGWNICYDFNESDFNVCLQILDTYLTKAHVTKDTRIPWGSLKYLIGEVMYGGRVIDNFDRRIVSTYMDEYMGDFLFDTFQPFHFYKDETVDYHIPNDTDKDGYIDFIEELPLINSPNVFGLHANAEIGYFSQAVKEMWNHLIQLQPQTAIRMELDSGDISAGVSREEYIDNVAKDIFERLPPQYEVARVRKGIEMNITPSIVVLLQELARFNRLIQCMQSTLSSLRKALAGEIGMNSILDNVASSLYNGQLPDEWRRHAPATCKSLGSWMQHFERRNDQYHAWTKGGDPMVMWLSGLHIPESYLAALIQTACRKNGWSLDRSAMYTTVTKYRTLDEVEERPDQGCYVIGLYLEGARWDVDNQCLAKSFPKVLQEELPIVMVVPVEAYRLKLQNTIKTPVYTTSLRRNAMGVGLVFVADLSTEEHSSHWILQGVCVVLNSD</sequence>
<feature type="compositionally biased region" description="Basic residues" evidence="18">
    <location>
        <begin position="113"/>
        <end position="122"/>
    </location>
</feature>
<keyword evidence="3" id="KW-0963">Cytoplasm</keyword>
<feature type="domain" description="AAA+ ATPase" evidence="19">
    <location>
        <begin position="3045"/>
        <end position="3193"/>
    </location>
</feature>
<dbReference type="FunFam" id="1.20.58.1120:FF:000008">
    <property type="entry name" value="Dynein heavy chain 10, axonemal"/>
    <property type="match status" value="1"/>
</dbReference>
<evidence type="ECO:0000256" key="2">
    <source>
        <dbReference type="ARBA" id="ARBA00008887"/>
    </source>
</evidence>
<dbReference type="GO" id="GO:0005874">
    <property type="term" value="C:microtubule"/>
    <property type="evidence" value="ECO:0007669"/>
    <property type="project" value="UniProtKB-KW"/>
</dbReference>
<feature type="coiled-coil region" evidence="17">
    <location>
        <begin position="3922"/>
        <end position="3970"/>
    </location>
</feature>
<dbReference type="FunFam" id="3.20.180.20:FF:000001">
    <property type="entry name" value="Dynein axonemal heavy chain 5"/>
    <property type="match status" value="1"/>
</dbReference>
<dbReference type="GO" id="GO:0008017">
    <property type="term" value="F:microtubule binding"/>
    <property type="evidence" value="ECO:0007669"/>
    <property type="project" value="UniProtKB-ARBA"/>
</dbReference>
<keyword evidence="12" id="KW-0206">Cytoskeleton</keyword>
<feature type="domain" description="AAA+ ATPase" evidence="19">
    <location>
        <begin position="2619"/>
        <end position="2758"/>
    </location>
</feature>
<dbReference type="SMART" id="SM00382">
    <property type="entry name" value="AAA"/>
    <property type="match status" value="3"/>
</dbReference>
<dbReference type="PANTHER" id="PTHR22878:SF63">
    <property type="entry name" value="DYNEIN AXONEMAL HEAVY CHAIN 10"/>
    <property type="match status" value="1"/>
</dbReference>
<feature type="compositionally biased region" description="Pro residues" evidence="18">
    <location>
        <begin position="2878"/>
        <end position="2894"/>
    </location>
</feature>
<dbReference type="Gene3D" id="1.20.920.20">
    <property type="match status" value="1"/>
</dbReference>
<feature type="domain" description="AAA+ ATPase" evidence="19">
    <location>
        <begin position="2340"/>
        <end position="2476"/>
    </location>
</feature>
<dbReference type="OrthoDB" id="64868at2759"/>
<dbReference type="InterPro" id="IPR003593">
    <property type="entry name" value="AAA+_ATPase"/>
</dbReference>
<dbReference type="InterPro" id="IPR013602">
    <property type="entry name" value="Dynein_heavy_linker"/>
</dbReference>
<dbReference type="GO" id="GO:0008569">
    <property type="term" value="F:minus-end-directed microtubule motor activity"/>
    <property type="evidence" value="ECO:0007669"/>
    <property type="project" value="InterPro"/>
</dbReference>
<evidence type="ECO:0000313" key="20">
    <source>
        <dbReference type="Proteomes" id="UP000504606"/>
    </source>
</evidence>
<dbReference type="Gene3D" id="1.20.1270.280">
    <property type="match status" value="1"/>
</dbReference>
<dbReference type="Gene3D" id="1.10.287.2620">
    <property type="match status" value="1"/>
</dbReference>
<dbReference type="InterPro" id="IPR041589">
    <property type="entry name" value="DNAH3_AAA_lid_1"/>
</dbReference>
<gene>
    <name evidence="21" type="primary">LOC113206640</name>
</gene>
<dbReference type="Pfam" id="PF12774">
    <property type="entry name" value="AAA_6"/>
    <property type="match status" value="1"/>
</dbReference>
<feature type="compositionally biased region" description="Acidic residues" evidence="18">
    <location>
        <begin position="2898"/>
        <end position="2908"/>
    </location>
</feature>
<dbReference type="Gene3D" id="3.40.50.300">
    <property type="entry name" value="P-loop containing nucleotide triphosphate hydrolases"/>
    <property type="match status" value="6"/>
</dbReference>
<feature type="compositionally biased region" description="Acidic residues" evidence="18">
    <location>
        <begin position="171"/>
        <end position="186"/>
    </location>
</feature>
<dbReference type="GO" id="GO:0051959">
    <property type="term" value="F:dynein light intermediate chain binding"/>
    <property type="evidence" value="ECO:0007669"/>
    <property type="project" value="InterPro"/>
</dbReference>
<dbReference type="Pfam" id="PF18199">
    <property type="entry name" value="Dynein_C"/>
    <property type="match status" value="1"/>
</dbReference>
<dbReference type="RefSeq" id="XP_052129500.1">
    <property type="nucleotide sequence ID" value="XM_052273540.1"/>
</dbReference>
<dbReference type="Gene3D" id="1.10.8.1220">
    <property type="match status" value="1"/>
</dbReference>
<feature type="compositionally biased region" description="Acidic residues" evidence="18">
    <location>
        <begin position="222"/>
        <end position="247"/>
    </location>
</feature>
<dbReference type="InterPro" id="IPR042222">
    <property type="entry name" value="Dynein_2_N"/>
</dbReference>
<keyword evidence="9 17" id="KW-0175">Coiled coil</keyword>
<dbReference type="FunFam" id="3.40.50.300:FF:000049">
    <property type="entry name" value="Dynein, axonemal, heavy chain 5"/>
    <property type="match status" value="1"/>
</dbReference>
<keyword evidence="10" id="KW-0969">Cilium</keyword>
<dbReference type="Gene3D" id="1.20.58.1120">
    <property type="match status" value="1"/>
</dbReference>
<evidence type="ECO:0000256" key="11">
    <source>
        <dbReference type="ARBA" id="ARBA00023175"/>
    </source>
</evidence>
<dbReference type="InterPro" id="IPR035706">
    <property type="entry name" value="AAA_9"/>
</dbReference>
<dbReference type="InterPro" id="IPR024317">
    <property type="entry name" value="Dynein_heavy_chain_D4_dom"/>
</dbReference>
<dbReference type="Gene3D" id="1.10.8.710">
    <property type="match status" value="1"/>
</dbReference>
<proteinExistence type="inferred from homology"/>
<dbReference type="FunFam" id="3.10.490.20:FF:000006">
    <property type="entry name" value="Dynein axonemal heavy chain 10"/>
    <property type="match status" value="1"/>
</dbReference>
<evidence type="ECO:0000256" key="13">
    <source>
        <dbReference type="ARBA" id="ARBA00023273"/>
    </source>
</evidence>